<gene>
    <name evidence="1" type="ORF">J2S19_001509</name>
</gene>
<evidence type="ECO:0000313" key="1">
    <source>
        <dbReference type="EMBL" id="MDQ0230255.1"/>
    </source>
</evidence>
<dbReference type="Proteomes" id="UP001234495">
    <property type="component" value="Unassembled WGS sequence"/>
</dbReference>
<proteinExistence type="predicted"/>
<dbReference type="EMBL" id="JAUSUD010000005">
    <property type="protein sequence ID" value="MDQ0230255.1"/>
    <property type="molecule type" value="Genomic_DNA"/>
</dbReference>
<reference evidence="1 2" key="1">
    <citation type="submission" date="2023-07" db="EMBL/GenBank/DDBJ databases">
        <title>Genomic Encyclopedia of Type Strains, Phase IV (KMG-IV): sequencing the most valuable type-strain genomes for metagenomic binning, comparative biology and taxonomic classification.</title>
        <authorList>
            <person name="Goeker M."/>
        </authorList>
    </citation>
    <scope>NUCLEOTIDE SEQUENCE [LARGE SCALE GENOMIC DNA]</scope>
    <source>
        <strain evidence="1 2">DSM 29005</strain>
    </source>
</reference>
<keyword evidence="2" id="KW-1185">Reference proteome</keyword>
<name>A0ABT9ZG78_9BACI</name>
<sequence length="50" mass="5715">MIKVDREFVGTEKLEDVIFSFIEYVIDKMSNASYDKERTSATPNNKGVAK</sequence>
<comment type="caution">
    <text evidence="1">The sequence shown here is derived from an EMBL/GenBank/DDBJ whole genome shotgun (WGS) entry which is preliminary data.</text>
</comment>
<dbReference type="RefSeq" id="WP_307339267.1">
    <property type="nucleotide sequence ID" value="NZ_JAUSUD010000005.1"/>
</dbReference>
<evidence type="ECO:0000313" key="2">
    <source>
        <dbReference type="Proteomes" id="UP001234495"/>
    </source>
</evidence>
<protein>
    <submittedName>
        <fullName evidence="1">Uncharacterized protein</fullName>
    </submittedName>
</protein>
<organism evidence="1 2">
    <name type="scientific">Metabacillus malikii</name>
    <dbReference type="NCBI Taxonomy" id="1504265"/>
    <lineage>
        <taxon>Bacteria</taxon>
        <taxon>Bacillati</taxon>
        <taxon>Bacillota</taxon>
        <taxon>Bacilli</taxon>
        <taxon>Bacillales</taxon>
        <taxon>Bacillaceae</taxon>
        <taxon>Metabacillus</taxon>
    </lineage>
</organism>
<accession>A0ABT9ZG78</accession>